<sequence length="65" mass="7127">MIWLKTHIVEIFAVIGALYSIARVVVALTPTPKDNIALEKIGVQLRAIARVFGLDLTQGISKPKK</sequence>
<dbReference type="EMBL" id="LAZR01000326">
    <property type="protein sequence ID" value="KKN74442.1"/>
    <property type="molecule type" value="Genomic_DNA"/>
</dbReference>
<comment type="caution">
    <text evidence="1">The sequence shown here is derived from an EMBL/GenBank/DDBJ whole genome shotgun (WGS) entry which is preliminary data.</text>
</comment>
<name>A0A0F9THR0_9ZZZZ</name>
<organism evidence="1">
    <name type="scientific">marine sediment metagenome</name>
    <dbReference type="NCBI Taxonomy" id="412755"/>
    <lineage>
        <taxon>unclassified sequences</taxon>
        <taxon>metagenomes</taxon>
        <taxon>ecological metagenomes</taxon>
    </lineage>
</organism>
<evidence type="ECO:0000313" key="1">
    <source>
        <dbReference type="EMBL" id="KKN74442.1"/>
    </source>
</evidence>
<reference evidence="1" key="1">
    <citation type="journal article" date="2015" name="Nature">
        <title>Complex archaea that bridge the gap between prokaryotes and eukaryotes.</title>
        <authorList>
            <person name="Spang A."/>
            <person name="Saw J.H."/>
            <person name="Jorgensen S.L."/>
            <person name="Zaremba-Niedzwiedzka K."/>
            <person name="Martijn J."/>
            <person name="Lind A.E."/>
            <person name="van Eijk R."/>
            <person name="Schleper C."/>
            <person name="Guy L."/>
            <person name="Ettema T.J."/>
        </authorList>
    </citation>
    <scope>NUCLEOTIDE SEQUENCE</scope>
</reference>
<protein>
    <submittedName>
        <fullName evidence="1">Uncharacterized protein</fullName>
    </submittedName>
</protein>
<gene>
    <name evidence="1" type="ORF">LCGC14_0390620</name>
</gene>
<proteinExistence type="predicted"/>
<dbReference type="AlphaFoldDB" id="A0A0F9THR0"/>
<accession>A0A0F9THR0</accession>